<organism evidence="2 3">
    <name type="scientific">Thermoproteota archaeon</name>
    <dbReference type="NCBI Taxonomy" id="2056631"/>
    <lineage>
        <taxon>Archaea</taxon>
        <taxon>Thermoproteota</taxon>
    </lineage>
</organism>
<dbReference type="PIRSF" id="PIRSF000124">
    <property type="entry name" value="UDPglc_GDPman_dh"/>
    <property type="match status" value="1"/>
</dbReference>
<dbReference type="SUPFAM" id="SSF48179">
    <property type="entry name" value="6-phosphogluconate dehydrogenase C-terminal domain-like"/>
    <property type="match status" value="1"/>
</dbReference>
<comment type="caution">
    <text evidence="2">The sequence shown here is derived from an EMBL/GenBank/DDBJ whole genome shotgun (WGS) entry which is preliminary data.</text>
</comment>
<dbReference type="Proteomes" id="UP000278475">
    <property type="component" value="Unassembled WGS sequence"/>
</dbReference>
<dbReference type="InterPro" id="IPR014026">
    <property type="entry name" value="UDP-Glc/GDP-Man_DH_dimer"/>
</dbReference>
<dbReference type="GO" id="GO:0016616">
    <property type="term" value="F:oxidoreductase activity, acting on the CH-OH group of donors, NAD or NADP as acceptor"/>
    <property type="evidence" value="ECO:0007669"/>
    <property type="project" value="InterPro"/>
</dbReference>
<name>A0A497EKG2_9CREN</name>
<dbReference type="GO" id="GO:0016628">
    <property type="term" value="F:oxidoreductase activity, acting on the CH-CH group of donors, NAD or NADP as acceptor"/>
    <property type="evidence" value="ECO:0007669"/>
    <property type="project" value="InterPro"/>
</dbReference>
<dbReference type="InterPro" id="IPR028359">
    <property type="entry name" value="UDP_ManNAc/GlcNAc_DH"/>
</dbReference>
<protein>
    <recommendedName>
        <fullName evidence="1">UDP-glucose/GDP-mannose dehydrogenase dimerisation domain-containing protein</fullName>
    </recommendedName>
</protein>
<proteinExistence type="predicted"/>
<dbReference type="InterPro" id="IPR017476">
    <property type="entry name" value="UDP-Glc/GDP-Man"/>
</dbReference>
<dbReference type="Pfam" id="PF00984">
    <property type="entry name" value="UDPG_MGDP_dh"/>
    <property type="match status" value="1"/>
</dbReference>
<dbReference type="PIRSF" id="PIRSF500136">
    <property type="entry name" value="UDP_ManNAc_DH"/>
    <property type="match status" value="1"/>
</dbReference>
<reference evidence="2 3" key="1">
    <citation type="submission" date="2018-06" db="EMBL/GenBank/DDBJ databases">
        <title>Extensive metabolic versatility and redundancy in microbially diverse, dynamic hydrothermal sediments.</title>
        <authorList>
            <person name="Dombrowski N."/>
            <person name="Teske A."/>
            <person name="Baker B.J."/>
        </authorList>
    </citation>
    <scope>NUCLEOTIDE SEQUENCE [LARGE SCALE GENOMIC DNA]</scope>
    <source>
        <strain evidence="2">B66_G16</strain>
    </source>
</reference>
<gene>
    <name evidence="2" type="ORF">DRJ31_09550</name>
</gene>
<evidence type="ECO:0000313" key="2">
    <source>
        <dbReference type="EMBL" id="RLE46879.1"/>
    </source>
</evidence>
<evidence type="ECO:0000259" key="1">
    <source>
        <dbReference type="Pfam" id="PF00984"/>
    </source>
</evidence>
<dbReference type="GO" id="GO:0051287">
    <property type="term" value="F:NAD binding"/>
    <property type="evidence" value="ECO:0007669"/>
    <property type="project" value="InterPro"/>
</dbReference>
<sequence>MGSSFHPIRHGVKQLRVIGGVDTESLNLGLKFYEEILEIPLHKVSCVEIAEMCKIAENAYRYVQIAFAEELRMICEDLKINFEEVRLACNTKWNIEIPEARNGIGGHCLPKDIRYLASLSRHNFLLKAALEVDRQYRLWRSLKENISPLKEKTAK</sequence>
<accession>A0A497EKG2</accession>
<feature type="domain" description="UDP-glucose/GDP-mannose dehydrogenase dimerisation" evidence="1">
    <location>
        <begin position="49"/>
        <end position="123"/>
    </location>
</feature>
<dbReference type="Gene3D" id="3.40.50.720">
    <property type="entry name" value="NAD(P)-binding Rossmann-like Domain"/>
    <property type="match status" value="1"/>
</dbReference>
<evidence type="ECO:0000313" key="3">
    <source>
        <dbReference type="Proteomes" id="UP000278475"/>
    </source>
</evidence>
<dbReference type="GO" id="GO:0000271">
    <property type="term" value="P:polysaccharide biosynthetic process"/>
    <property type="evidence" value="ECO:0007669"/>
    <property type="project" value="InterPro"/>
</dbReference>
<dbReference type="PANTHER" id="PTHR43491:SF1">
    <property type="entry name" value="UDP-N-ACETYL-D-MANNOSAMINE DEHYDROGENASE"/>
    <property type="match status" value="1"/>
</dbReference>
<dbReference type="PANTHER" id="PTHR43491">
    <property type="entry name" value="UDP-N-ACETYL-D-MANNOSAMINE DEHYDROGENASE"/>
    <property type="match status" value="1"/>
</dbReference>
<dbReference type="EMBL" id="QMQV01000161">
    <property type="protein sequence ID" value="RLE46879.1"/>
    <property type="molecule type" value="Genomic_DNA"/>
</dbReference>
<dbReference type="AlphaFoldDB" id="A0A497EKG2"/>
<dbReference type="InterPro" id="IPR008927">
    <property type="entry name" value="6-PGluconate_DH-like_C_sf"/>
</dbReference>